<comment type="similarity">
    <text evidence="1">Belongs to the plant LTP family.</text>
</comment>
<dbReference type="Pfam" id="PF14368">
    <property type="entry name" value="LTP_2"/>
    <property type="match status" value="2"/>
</dbReference>
<dbReference type="EMBL" id="ABEU02000002">
    <property type="protein sequence ID" value="PNR59515.1"/>
    <property type="molecule type" value="Genomic_DNA"/>
</dbReference>
<dbReference type="GO" id="GO:0006869">
    <property type="term" value="P:lipid transport"/>
    <property type="evidence" value="ECO:0007669"/>
    <property type="project" value="InterPro"/>
</dbReference>
<evidence type="ECO:0000313" key="8">
    <source>
        <dbReference type="EMBL" id="PNR59515.1"/>
    </source>
</evidence>
<dbReference type="SMART" id="SM00499">
    <property type="entry name" value="AAI"/>
    <property type="match status" value="2"/>
</dbReference>
<dbReference type="RefSeq" id="XP_024357515.1">
    <property type="nucleotide sequence ID" value="XM_024501747.2"/>
</dbReference>
<dbReference type="PANTHER" id="PTHR33044">
    <property type="entry name" value="BIFUNCTIONAL INHIBITOR/LIPID-TRANSFER PROTEIN/SEED STORAGE 2S ALBUMIN SUPERFAMILY PROTEIN-RELATED"/>
    <property type="match status" value="1"/>
</dbReference>
<keyword evidence="3" id="KW-1015">Disulfide bond</keyword>
<feature type="chain" id="PRO_5043158416" description="Bifunctional inhibitor/plant lipid transfer protein/seed storage helical domain-containing protein" evidence="6">
    <location>
        <begin position="28"/>
        <end position="300"/>
    </location>
</feature>
<dbReference type="EnsemblPlants" id="Pp3c2_6280V3.2">
    <property type="protein sequence ID" value="PAC:32937051.CDS.1"/>
    <property type="gene ID" value="Pp3c2_6280"/>
</dbReference>
<feature type="domain" description="Bifunctional inhibitor/plant lipid transfer protein/seed storage helical" evidence="7">
    <location>
        <begin position="145"/>
        <end position="223"/>
    </location>
</feature>
<keyword evidence="4" id="KW-0325">Glycoprotein</keyword>
<dbReference type="OrthoDB" id="659547at2759"/>
<proteinExistence type="inferred from homology"/>
<keyword evidence="2 6" id="KW-0732">Signal</keyword>
<dbReference type="Gramene" id="Pp3c2_6280V3.2">
    <property type="protein sequence ID" value="PAC:32937051.CDS.1"/>
    <property type="gene ID" value="Pp3c2_6280"/>
</dbReference>
<dbReference type="Proteomes" id="UP000006727">
    <property type="component" value="Chromosome 2"/>
</dbReference>
<evidence type="ECO:0000256" key="1">
    <source>
        <dbReference type="ARBA" id="ARBA00009748"/>
    </source>
</evidence>
<dbReference type="GO" id="GO:0008289">
    <property type="term" value="F:lipid binding"/>
    <property type="evidence" value="ECO:0007669"/>
    <property type="project" value="InterPro"/>
</dbReference>
<dbReference type="InterPro" id="IPR036312">
    <property type="entry name" value="Bifun_inhib/LTP/seed_sf"/>
</dbReference>
<evidence type="ECO:0000313" key="10">
    <source>
        <dbReference type="Proteomes" id="UP000006727"/>
    </source>
</evidence>
<dbReference type="PaxDb" id="3218-PP1S7_407V6.1"/>
<evidence type="ECO:0000256" key="2">
    <source>
        <dbReference type="ARBA" id="ARBA00022729"/>
    </source>
</evidence>
<reference evidence="8 10" key="2">
    <citation type="journal article" date="2018" name="Plant J.">
        <title>The Physcomitrella patens chromosome-scale assembly reveals moss genome structure and evolution.</title>
        <authorList>
            <person name="Lang D."/>
            <person name="Ullrich K.K."/>
            <person name="Murat F."/>
            <person name="Fuchs J."/>
            <person name="Jenkins J."/>
            <person name="Haas F.B."/>
            <person name="Piednoel M."/>
            <person name="Gundlach H."/>
            <person name="Van Bel M."/>
            <person name="Meyberg R."/>
            <person name="Vives C."/>
            <person name="Morata J."/>
            <person name="Symeonidi A."/>
            <person name="Hiss M."/>
            <person name="Muchero W."/>
            <person name="Kamisugi Y."/>
            <person name="Saleh O."/>
            <person name="Blanc G."/>
            <person name="Decker E.L."/>
            <person name="van Gessel N."/>
            <person name="Grimwood J."/>
            <person name="Hayes R.D."/>
            <person name="Graham S.W."/>
            <person name="Gunter L.E."/>
            <person name="McDaniel S.F."/>
            <person name="Hoernstein S.N.W."/>
            <person name="Larsson A."/>
            <person name="Li F.W."/>
            <person name="Perroud P.F."/>
            <person name="Phillips J."/>
            <person name="Ranjan P."/>
            <person name="Rokshar D.S."/>
            <person name="Rothfels C.J."/>
            <person name="Schneider L."/>
            <person name="Shu S."/>
            <person name="Stevenson D.W."/>
            <person name="Thummler F."/>
            <person name="Tillich M."/>
            <person name="Villarreal Aguilar J.C."/>
            <person name="Widiez T."/>
            <person name="Wong G.K."/>
            <person name="Wymore A."/>
            <person name="Zhang Y."/>
            <person name="Zimmer A.D."/>
            <person name="Quatrano R.S."/>
            <person name="Mayer K.F.X."/>
            <person name="Goodstein D."/>
            <person name="Casacuberta J.M."/>
            <person name="Vandepoele K."/>
            <person name="Reski R."/>
            <person name="Cuming A.C."/>
            <person name="Tuskan G.A."/>
            <person name="Maumus F."/>
            <person name="Salse J."/>
            <person name="Schmutz J."/>
            <person name="Rensing S.A."/>
        </authorList>
    </citation>
    <scope>NUCLEOTIDE SEQUENCE [LARGE SCALE GENOMIC DNA]</scope>
    <source>
        <strain evidence="9 10">cv. Gransden 2004</strain>
    </source>
</reference>
<dbReference type="InterPro" id="IPR043325">
    <property type="entry name" value="LTSS"/>
</dbReference>
<reference evidence="9" key="3">
    <citation type="submission" date="2020-12" db="UniProtKB">
        <authorList>
            <consortium name="EnsemblPlants"/>
        </authorList>
    </citation>
    <scope>IDENTIFICATION</scope>
</reference>
<evidence type="ECO:0000259" key="7">
    <source>
        <dbReference type="SMART" id="SM00499"/>
    </source>
</evidence>
<dbReference type="SUPFAM" id="SSF47699">
    <property type="entry name" value="Bifunctional inhibitor/lipid-transfer protein/seed storage 2S albumin"/>
    <property type="match status" value="2"/>
</dbReference>
<sequence>MAIISDLTRSIVAVAIALIWCTATASAETDCSTQFNNLAPCFDFVNNNAVKAPSTQCCSAFKTTEAKFPVCLCQLQQTFNDPATAPGNPVRANQIPSACGVAVDPSRCPGLLGLPPTPTPVQAPVATPPTVPPTSAGPSGMNVDCSNEFSELSSCFEYVASNVTKPTAACCSTLSEVHLNRPVCLCQILKEVNSGDPATAGLNVTKGLELPAACKVDANVNSCPALLGEPISSPSPSAESPKSTADTTSGQKAGSPADSVATPDASTTGPDGSGGFILPASSGARLLQSLALVTALHLIF</sequence>
<dbReference type="OMA" id="ANYGFNI"/>
<dbReference type="KEGG" id="ppp:112273245"/>
<dbReference type="GeneID" id="112273245"/>
<evidence type="ECO:0000256" key="6">
    <source>
        <dbReference type="SAM" id="SignalP"/>
    </source>
</evidence>
<evidence type="ECO:0000313" key="9">
    <source>
        <dbReference type="EnsemblPlants" id="PAC:32937050.CDS.1"/>
    </source>
</evidence>
<keyword evidence="10" id="KW-1185">Reference proteome</keyword>
<name>A0A2K1L0G3_PHYPA</name>
<dbReference type="InterPro" id="IPR000528">
    <property type="entry name" value="Plant_nsLTP"/>
</dbReference>
<dbReference type="AlphaFoldDB" id="A0A2K1L0G3"/>
<dbReference type="EnsemblPlants" id="Pp3c2_6280V3.1">
    <property type="protein sequence ID" value="PAC:32937050.CDS.1"/>
    <property type="gene ID" value="Pp3c2_6280"/>
</dbReference>
<accession>A0A2K1L0G3</accession>
<dbReference type="InterPro" id="IPR016140">
    <property type="entry name" value="Bifunc_inhib/LTP/seed_store"/>
</dbReference>
<evidence type="ECO:0000256" key="3">
    <source>
        <dbReference type="ARBA" id="ARBA00023157"/>
    </source>
</evidence>
<feature type="signal peptide" evidence="6">
    <location>
        <begin position="1"/>
        <end position="27"/>
    </location>
</feature>
<dbReference type="CDD" id="cd00010">
    <property type="entry name" value="AAI_LTSS"/>
    <property type="match status" value="2"/>
</dbReference>
<reference evidence="8 10" key="1">
    <citation type="journal article" date="2008" name="Science">
        <title>The Physcomitrella genome reveals evolutionary insights into the conquest of land by plants.</title>
        <authorList>
            <person name="Rensing S."/>
            <person name="Lang D."/>
            <person name="Zimmer A."/>
            <person name="Terry A."/>
            <person name="Salamov A."/>
            <person name="Shapiro H."/>
            <person name="Nishiyama T."/>
            <person name="Perroud P.-F."/>
            <person name="Lindquist E."/>
            <person name="Kamisugi Y."/>
            <person name="Tanahashi T."/>
            <person name="Sakakibara K."/>
            <person name="Fujita T."/>
            <person name="Oishi K."/>
            <person name="Shin-I T."/>
            <person name="Kuroki Y."/>
            <person name="Toyoda A."/>
            <person name="Suzuki Y."/>
            <person name="Hashimoto A."/>
            <person name="Yamaguchi K."/>
            <person name="Sugano A."/>
            <person name="Kohara Y."/>
            <person name="Fujiyama A."/>
            <person name="Anterola A."/>
            <person name="Aoki S."/>
            <person name="Ashton N."/>
            <person name="Barbazuk W.B."/>
            <person name="Barker E."/>
            <person name="Bennetzen J."/>
            <person name="Bezanilla M."/>
            <person name="Blankenship R."/>
            <person name="Cho S.H."/>
            <person name="Dutcher S."/>
            <person name="Estelle M."/>
            <person name="Fawcett J.A."/>
            <person name="Gundlach H."/>
            <person name="Hanada K."/>
            <person name="Heyl A."/>
            <person name="Hicks K.A."/>
            <person name="Hugh J."/>
            <person name="Lohr M."/>
            <person name="Mayer K."/>
            <person name="Melkozernov A."/>
            <person name="Murata T."/>
            <person name="Nelson D."/>
            <person name="Pils B."/>
            <person name="Prigge M."/>
            <person name="Reiss B."/>
            <person name="Renner T."/>
            <person name="Rombauts S."/>
            <person name="Rushton P."/>
            <person name="Sanderfoot A."/>
            <person name="Schween G."/>
            <person name="Shiu S.-H."/>
            <person name="Stueber K."/>
            <person name="Theodoulou F.L."/>
            <person name="Tu H."/>
            <person name="Van de Peer Y."/>
            <person name="Verrier P.J."/>
            <person name="Waters E."/>
            <person name="Wood A."/>
            <person name="Yang L."/>
            <person name="Cove D."/>
            <person name="Cuming A."/>
            <person name="Hasebe M."/>
            <person name="Lucas S."/>
            <person name="Mishler D.B."/>
            <person name="Reski R."/>
            <person name="Grigoriev I."/>
            <person name="Quatrano R.S."/>
            <person name="Boore J.L."/>
        </authorList>
    </citation>
    <scope>NUCLEOTIDE SEQUENCE [LARGE SCALE GENOMIC DNA]</scope>
    <source>
        <strain evidence="9 10">cv. Gransden 2004</strain>
    </source>
</reference>
<dbReference type="PRINTS" id="PR00382">
    <property type="entry name" value="LIPIDTRNSFER"/>
</dbReference>
<protein>
    <recommendedName>
        <fullName evidence="7">Bifunctional inhibitor/plant lipid transfer protein/seed storage helical domain-containing protein</fullName>
    </recommendedName>
</protein>
<organism evidence="8">
    <name type="scientific">Physcomitrium patens</name>
    <name type="common">Spreading-leaved earth moss</name>
    <name type="synonym">Physcomitrella patens</name>
    <dbReference type="NCBI Taxonomy" id="3218"/>
    <lineage>
        <taxon>Eukaryota</taxon>
        <taxon>Viridiplantae</taxon>
        <taxon>Streptophyta</taxon>
        <taxon>Embryophyta</taxon>
        <taxon>Bryophyta</taxon>
        <taxon>Bryophytina</taxon>
        <taxon>Bryopsida</taxon>
        <taxon>Funariidae</taxon>
        <taxon>Funariales</taxon>
        <taxon>Funariaceae</taxon>
        <taxon>Physcomitrium</taxon>
    </lineage>
</organism>
<dbReference type="Gramene" id="Pp3c2_6280V3.1">
    <property type="protein sequence ID" value="PAC:32937050.CDS.1"/>
    <property type="gene ID" value="Pp3c2_6280"/>
</dbReference>
<feature type="compositionally biased region" description="Low complexity" evidence="5">
    <location>
        <begin position="230"/>
        <end position="243"/>
    </location>
</feature>
<gene>
    <name evidence="9" type="primary">LOC112273245</name>
    <name evidence="8" type="ORF">PHYPA_002306</name>
</gene>
<evidence type="ECO:0000256" key="4">
    <source>
        <dbReference type="ARBA" id="ARBA00023180"/>
    </source>
</evidence>
<feature type="domain" description="Bifunctional inhibitor/plant lipid transfer protein/seed storage helical" evidence="7">
    <location>
        <begin position="31"/>
        <end position="108"/>
    </location>
</feature>
<dbReference type="Gene3D" id="1.10.110.10">
    <property type="entry name" value="Plant lipid-transfer and hydrophobic proteins"/>
    <property type="match status" value="2"/>
</dbReference>
<evidence type="ECO:0000256" key="5">
    <source>
        <dbReference type="SAM" id="MobiDB-lite"/>
    </source>
</evidence>
<feature type="region of interest" description="Disordered" evidence="5">
    <location>
        <begin position="230"/>
        <end position="273"/>
    </location>
</feature>